<reference evidence="19 20" key="1">
    <citation type="journal article" date="2018" name="Nat. Ecol. Evol.">
        <title>Pezizomycetes genomes reveal the molecular basis of ectomycorrhizal truffle lifestyle.</title>
        <authorList>
            <person name="Murat C."/>
            <person name="Payen T."/>
            <person name="Noel B."/>
            <person name="Kuo A."/>
            <person name="Morin E."/>
            <person name="Chen J."/>
            <person name="Kohler A."/>
            <person name="Krizsan K."/>
            <person name="Balestrini R."/>
            <person name="Da Silva C."/>
            <person name="Montanini B."/>
            <person name="Hainaut M."/>
            <person name="Levati E."/>
            <person name="Barry K.W."/>
            <person name="Belfiori B."/>
            <person name="Cichocki N."/>
            <person name="Clum A."/>
            <person name="Dockter R.B."/>
            <person name="Fauchery L."/>
            <person name="Guy J."/>
            <person name="Iotti M."/>
            <person name="Le Tacon F."/>
            <person name="Lindquist E.A."/>
            <person name="Lipzen A."/>
            <person name="Malagnac F."/>
            <person name="Mello A."/>
            <person name="Molinier V."/>
            <person name="Miyauchi S."/>
            <person name="Poulain J."/>
            <person name="Riccioni C."/>
            <person name="Rubini A."/>
            <person name="Sitrit Y."/>
            <person name="Splivallo R."/>
            <person name="Traeger S."/>
            <person name="Wang M."/>
            <person name="Zifcakova L."/>
            <person name="Wipf D."/>
            <person name="Zambonelli A."/>
            <person name="Paolocci F."/>
            <person name="Nowrousian M."/>
            <person name="Ottonello S."/>
            <person name="Baldrian P."/>
            <person name="Spatafora J.W."/>
            <person name="Henrissat B."/>
            <person name="Nagy L.G."/>
            <person name="Aury J.M."/>
            <person name="Wincker P."/>
            <person name="Grigoriev I.V."/>
            <person name="Bonfante P."/>
            <person name="Martin F.M."/>
        </authorList>
    </citation>
    <scope>NUCLEOTIDE SEQUENCE [LARGE SCALE GENOMIC DNA]</scope>
    <source>
        <strain evidence="19 20">RN42</strain>
    </source>
</reference>
<keyword evidence="11 15" id="KW-0119">Carbohydrate metabolism</keyword>
<comment type="function">
    <text evidence="15">Lytic polysaccharide monooxygenase (LMPO) that depolymerizes crystalline and amorphous polysaccharides via the oxidation of scissile alpha- or beta-(1-4)-glycosidic bonds, yielding C1 and/or C4 oxidation products. Catalysis by LPMOs requires the reduction of the active-site copper from Cu(II) to Cu(I) by a reducing agent and H(2)O(2) or O(2) as a cosubstrate.</text>
</comment>
<dbReference type="GO" id="GO:0005576">
    <property type="term" value="C:extracellular region"/>
    <property type="evidence" value="ECO:0007669"/>
    <property type="project" value="UniProtKB-SubCell"/>
</dbReference>
<evidence type="ECO:0000256" key="12">
    <source>
        <dbReference type="ARBA" id="ARBA00023326"/>
    </source>
</evidence>
<keyword evidence="12 15" id="KW-0624">Polysaccharide degradation</keyword>
<feature type="domain" description="Auxiliary Activity family 9 catalytic" evidence="18">
    <location>
        <begin position="19"/>
        <end position="223"/>
    </location>
</feature>
<evidence type="ECO:0000256" key="3">
    <source>
        <dbReference type="ARBA" id="ARBA00022525"/>
    </source>
</evidence>
<accession>A0A3N4I7F3</accession>
<evidence type="ECO:0000256" key="16">
    <source>
        <dbReference type="SAM" id="MobiDB-lite"/>
    </source>
</evidence>
<dbReference type="GO" id="GO:0004497">
    <property type="term" value="F:monooxygenase activity"/>
    <property type="evidence" value="ECO:0007669"/>
    <property type="project" value="UniProtKB-KW"/>
</dbReference>
<organism evidence="19 20">
    <name type="scientific">Ascobolus immersus RN42</name>
    <dbReference type="NCBI Taxonomy" id="1160509"/>
    <lineage>
        <taxon>Eukaryota</taxon>
        <taxon>Fungi</taxon>
        <taxon>Dikarya</taxon>
        <taxon>Ascomycota</taxon>
        <taxon>Pezizomycotina</taxon>
        <taxon>Pezizomycetes</taxon>
        <taxon>Pezizales</taxon>
        <taxon>Ascobolaceae</taxon>
        <taxon>Ascobolus</taxon>
    </lineage>
</organism>
<comment type="subcellular location">
    <subcellularLocation>
        <location evidence="2 15">Secreted</location>
    </subcellularLocation>
</comment>
<dbReference type="AlphaFoldDB" id="A0A3N4I7F3"/>
<dbReference type="CDD" id="cd21175">
    <property type="entry name" value="LPMO_AA9"/>
    <property type="match status" value="1"/>
</dbReference>
<evidence type="ECO:0000256" key="2">
    <source>
        <dbReference type="ARBA" id="ARBA00004613"/>
    </source>
</evidence>
<dbReference type="STRING" id="1160509.A0A3N4I7F3"/>
<keyword evidence="5 17" id="KW-0732">Signal</keyword>
<protein>
    <recommendedName>
        <fullName evidence="15">AA9 family lytic polysaccharide monooxygenase</fullName>
        <ecNumber evidence="15">1.14.99.56</ecNumber>
    </recommendedName>
    <alternativeName>
        <fullName evidence="15">Endo-beta-1,4-glucanase</fullName>
    </alternativeName>
    <alternativeName>
        <fullName evidence="15">Glycosyl hydrolase 61 family protein</fullName>
    </alternativeName>
</protein>
<dbReference type="GO" id="GO:0008810">
    <property type="term" value="F:cellulase activity"/>
    <property type="evidence" value="ECO:0007669"/>
    <property type="project" value="UniProtKB-UniRule"/>
</dbReference>
<evidence type="ECO:0000313" key="20">
    <source>
        <dbReference type="Proteomes" id="UP000275078"/>
    </source>
</evidence>
<feature type="chain" id="PRO_5018039587" description="AA9 family lytic polysaccharide monooxygenase" evidence="17">
    <location>
        <begin position="19"/>
        <end position="290"/>
    </location>
</feature>
<dbReference type="InterPro" id="IPR005103">
    <property type="entry name" value="AA9_LPMO"/>
</dbReference>
<evidence type="ECO:0000313" key="19">
    <source>
        <dbReference type="EMBL" id="RPA82013.1"/>
    </source>
</evidence>
<comment type="domain">
    <text evidence="15">Has a modular structure: an endo-beta-1,4-glucanase catalytic module at the N-terminus, a linker rich in serines and threonines, and a C-terminal carbohydrate-binding module (CBM).</text>
</comment>
<feature type="compositionally biased region" description="Low complexity" evidence="16">
    <location>
        <begin position="241"/>
        <end position="277"/>
    </location>
</feature>
<sequence>MLMQTLLPAVLMAVGASAHTIFQQIGVNGVMEERYNYMRLPHYDGPIEDVTSSAVACNGGPNPLLKISPNVKTVAAGSTITMQWSHTLDTDLNSGLVIDASHKGPVMAYLAKVPDATGAIPKDGWFKIYEDGYAGGQWAVDKLIANKGKVTVTIPSCIPPGDYLFRGELIALHAAGNYPGAQLYMECAQIRVTGGGSASPATVSFPGAYSGSDPGIKFNLYTPNISYTIPGPRPFSCSGGSAPQPTSSVPSSTSTSTRTSTSTPVPTSTSTQAPQPTGGAGAAKWAQCGT</sequence>
<gene>
    <name evidence="19" type="ORF">BJ508DRAFT_103425</name>
</gene>
<feature type="signal peptide" evidence="17">
    <location>
        <begin position="1"/>
        <end position="18"/>
    </location>
</feature>
<keyword evidence="7" id="KW-0560">Oxidoreductase</keyword>
<keyword evidence="4" id="KW-0479">Metal-binding</keyword>
<dbReference type="GO" id="GO:0046872">
    <property type="term" value="F:metal ion binding"/>
    <property type="evidence" value="ECO:0007669"/>
    <property type="project" value="UniProtKB-KW"/>
</dbReference>
<dbReference type="PANTHER" id="PTHR33353:SF18">
    <property type="entry name" value="ENDOGLUCANASE II"/>
    <property type="match status" value="1"/>
</dbReference>
<comment type="cofactor">
    <cofactor evidence="1">
        <name>Cu(2+)</name>
        <dbReference type="ChEBI" id="CHEBI:29036"/>
    </cofactor>
</comment>
<feature type="region of interest" description="Disordered" evidence="16">
    <location>
        <begin position="236"/>
        <end position="290"/>
    </location>
</feature>
<dbReference type="GO" id="GO:0030245">
    <property type="term" value="P:cellulose catabolic process"/>
    <property type="evidence" value="ECO:0007669"/>
    <property type="project" value="UniProtKB-UniRule"/>
</dbReference>
<evidence type="ECO:0000256" key="8">
    <source>
        <dbReference type="ARBA" id="ARBA00023008"/>
    </source>
</evidence>
<dbReference type="EMBL" id="ML119675">
    <property type="protein sequence ID" value="RPA82013.1"/>
    <property type="molecule type" value="Genomic_DNA"/>
</dbReference>
<evidence type="ECO:0000256" key="11">
    <source>
        <dbReference type="ARBA" id="ARBA00023277"/>
    </source>
</evidence>
<evidence type="ECO:0000256" key="7">
    <source>
        <dbReference type="ARBA" id="ARBA00023002"/>
    </source>
</evidence>
<evidence type="ECO:0000256" key="1">
    <source>
        <dbReference type="ARBA" id="ARBA00001973"/>
    </source>
</evidence>
<keyword evidence="10 15" id="KW-1015">Disulfide bond</keyword>
<dbReference type="InterPro" id="IPR049892">
    <property type="entry name" value="AA9"/>
</dbReference>
<evidence type="ECO:0000256" key="4">
    <source>
        <dbReference type="ARBA" id="ARBA00022723"/>
    </source>
</evidence>
<evidence type="ECO:0000256" key="14">
    <source>
        <dbReference type="ARBA" id="ARBA00045077"/>
    </source>
</evidence>
<dbReference type="OrthoDB" id="5558646at2759"/>
<keyword evidence="8" id="KW-0186">Copper</keyword>
<dbReference type="Proteomes" id="UP000275078">
    <property type="component" value="Unassembled WGS sequence"/>
</dbReference>
<dbReference type="EC" id="1.14.99.56" evidence="15"/>
<proteinExistence type="inferred from homology"/>
<keyword evidence="3 15" id="KW-0964">Secreted</keyword>
<evidence type="ECO:0000256" key="9">
    <source>
        <dbReference type="ARBA" id="ARBA00023033"/>
    </source>
</evidence>
<name>A0A3N4I7F3_ASCIM</name>
<evidence type="ECO:0000256" key="5">
    <source>
        <dbReference type="ARBA" id="ARBA00022729"/>
    </source>
</evidence>
<evidence type="ECO:0000256" key="13">
    <source>
        <dbReference type="ARBA" id="ARBA00044502"/>
    </source>
</evidence>
<dbReference type="Gene3D" id="2.70.50.70">
    <property type="match status" value="1"/>
</dbReference>
<keyword evidence="6 15" id="KW-0136">Cellulose degradation</keyword>
<comment type="catalytic activity">
    <reaction evidence="14 15">
        <text>[(1-&gt;4)-beta-D-glucosyl]n+m + reduced acceptor + O2 = 4-dehydro-beta-D-glucosyl-[(1-&gt;4)-beta-D-glucosyl]n-1 + [(1-&gt;4)-beta-D-glucosyl]m + acceptor + H2O.</text>
        <dbReference type="EC" id="1.14.99.56"/>
    </reaction>
</comment>
<dbReference type="PANTHER" id="PTHR33353">
    <property type="entry name" value="PUTATIVE (AFU_ORTHOLOGUE AFUA_1G12560)-RELATED"/>
    <property type="match status" value="1"/>
</dbReference>
<evidence type="ECO:0000256" key="10">
    <source>
        <dbReference type="ARBA" id="ARBA00023157"/>
    </source>
</evidence>
<evidence type="ECO:0000256" key="15">
    <source>
        <dbReference type="RuleBase" id="RU368122"/>
    </source>
</evidence>
<comment type="similarity">
    <text evidence="13">Belongs to the polysaccharide monooxygenase AA9 family.</text>
</comment>
<evidence type="ECO:0000259" key="18">
    <source>
        <dbReference type="Pfam" id="PF03443"/>
    </source>
</evidence>
<evidence type="ECO:0000256" key="17">
    <source>
        <dbReference type="SAM" id="SignalP"/>
    </source>
</evidence>
<keyword evidence="9" id="KW-0503">Monooxygenase</keyword>
<evidence type="ECO:0000256" key="6">
    <source>
        <dbReference type="ARBA" id="ARBA00023001"/>
    </source>
</evidence>
<dbReference type="GO" id="GO:0030248">
    <property type="term" value="F:cellulose binding"/>
    <property type="evidence" value="ECO:0007669"/>
    <property type="project" value="UniProtKB-UniRule"/>
</dbReference>
<keyword evidence="20" id="KW-1185">Reference proteome</keyword>
<dbReference type="Pfam" id="PF03443">
    <property type="entry name" value="AA9"/>
    <property type="match status" value="1"/>
</dbReference>